<feature type="signal peptide" evidence="1">
    <location>
        <begin position="1"/>
        <end position="23"/>
    </location>
</feature>
<dbReference type="Proteomes" id="UP001549773">
    <property type="component" value="Unassembled WGS sequence"/>
</dbReference>
<evidence type="ECO:0000256" key="1">
    <source>
        <dbReference type="SAM" id="SignalP"/>
    </source>
</evidence>
<gene>
    <name evidence="2" type="ORF">ABXZ32_14065</name>
</gene>
<name>A0ABV2U080_9FLAO</name>
<evidence type="ECO:0000313" key="3">
    <source>
        <dbReference type="Proteomes" id="UP001549773"/>
    </source>
</evidence>
<dbReference type="RefSeq" id="WP_354619327.1">
    <property type="nucleotide sequence ID" value="NZ_JBEWYP010000009.1"/>
</dbReference>
<protein>
    <submittedName>
        <fullName evidence="2">Alginate export family protein</fullName>
    </submittedName>
</protein>
<keyword evidence="3" id="KW-1185">Reference proteome</keyword>
<reference evidence="2 3" key="1">
    <citation type="submission" date="2024-07" db="EMBL/GenBank/DDBJ databases">
        <title>The genome sequence of type strain Sediminicola luteus GDMCC 1.2596T.</title>
        <authorList>
            <person name="Liu Y."/>
        </authorList>
    </citation>
    <scope>NUCLEOTIDE SEQUENCE [LARGE SCALE GENOMIC DNA]</scope>
    <source>
        <strain evidence="2 3">GDMCC 1.2596</strain>
    </source>
</reference>
<dbReference type="EMBL" id="JBEWYP010000009">
    <property type="protein sequence ID" value="MET7030530.1"/>
    <property type="molecule type" value="Genomic_DNA"/>
</dbReference>
<sequence length="428" mass="48050">MSYSKISSVLLFLLVLTSINSSGQTLEVDADLRARFEYRHGFNNLFPDDADPAAFVNQRTRLNIGYKAEKLQLFIAVQDVSTWGDTRQLLAIDGNDSFSLFQAWGQLSINENWSAKVGRQVISYDDQRIFGGLDWAMQGRFHDAAIIKYNKNDVMLDIAGAFSQEEPTNEGTAFNIQGFFSYKSMQYAYLKKSWENSSASFLFLNTGFQNFTDNTNNIPDGVSYRQTTGSYFEFPIQNVKFTGSAYYQFGDANATTDLAAYQLSLEGTYKTEKVLYGAGIEILSGTNQDGDSKNKSFFPLYGTNHKFNGFMDYFYVGNHANNVGLNDFYAKMVFTTGENSNVLLKGHYFAANADLTGNADTYLGTEIDLVYSQKLIKDVSLNVGYSHMFASESMSLIKGGRPNDNTNNWGWVQLIINPNLFKTELNKS</sequence>
<comment type="caution">
    <text evidence="2">The sequence shown here is derived from an EMBL/GenBank/DDBJ whole genome shotgun (WGS) entry which is preliminary data.</text>
</comment>
<feature type="chain" id="PRO_5045768008" evidence="1">
    <location>
        <begin position="24"/>
        <end position="428"/>
    </location>
</feature>
<keyword evidence="1" id="KW-0732">Signal</keyword>
<evidence type="ECO:0000313" key="2">
    <source>
        <dbReference type="EMBL" id="MET7030530.1"/>
    </source>
</evidence>
<accession>A0ABV2U080</accession>
<proteinExistence type="predicted"/>
<organism evidence="2 3">
    <name type="scientific">Sediminicola luteus</name>
    <dbReference type="NCBI Taxonomy" id="319238"/>
    <lineage>
        <taxon>Bacteria</taxon>
        <taxon>Pseudomonadati</taxon>
        <taxon>Bacteroidota</taxon>
        <taxon>Flavobacteriia</taxon>
        <taxon>Flavobacteriales</taxon>
        <taxon>Flavobacteriaceae</taxon>
        <taxon>Sediminicola</taxon>
    </lineage>
</organism>